<dbReference type="EC" id="2.7.7.49" evidence="4"/>
<dbReference type="Gene3D" id="3.30.70.270">
    <property type="match status" value="1"/>
</dbReference>
<dbReference type="CDD" id="cd01651">
    <property type="entry name" value="RT_G2_intron"/>
    <property type="match status" value="1"/>
</dbReference>
<feature type="region of interest" description="Disordered" evidence="2">
    <location>
        <begin position="1"/>
        <end position="20"/>
    </location>
</feature>
<dbReference type="InterPro" id="IPR043502">
    <property type="entry name" value="DNA/RNA_pol_sf"/>
</dbReference>
<dbReference type="InterPro" id="IPR043128">
    <property type="entry name" value="Rev_trsase/Diguanyl_cyclase"/>
</dbReference>
<keyword evidence="4" id="KW-0695">RNA-directed DNA polymerase</keyword>
<dbReference type="GO" id="GO:0003964">
    <property type="term" value="F:RNA-directed DNA polymerase activity"/>
    <property type="evidence" value="ECO:0007669"/>
    <property type="project" value="UniProtKB-KW"/>
</dbReference>
<organism evidence="4 5">
    <name type="scientific">Candidatus Scalindua rubra</name>
    <dbReference type="NCBI Taxonomy" id="1872076"/>
    <lineage>
        <taxon>Bacteria</taxon>
        <taxon>Pseudomonadati</taxon>
        <taxon>Planctomycetota</taxon>
        <taxon>Candidatus Brocadiia</taxon>
        <taxon>Candidatus Brocadiales</taxon>
        <taxon>Candidatus Scalinduaceae</taxon>
        <taxon>Candidatus Scalindua</taxon>
    </lineage>
</organism>
<dbReference type="InterPro" id="IPR051083">
    <property type="entry name" value="GrpII_Intron_Splice-Mob/Def"/>
</dbReference>
<dbReference type="InterPro" id="IPR013597">
    <property type="entry name" value="Mat_intron_G2"/>
</dbReference>
<accession>A0A1E3X2W3</accession>
<dbReference type="EMBL" id="MAYW01000338">
    <property type="protein sequence ID" value="ODS29902.1"/>
    <property type="molecule type" value="Genomic_DNA"/>
</dbReference>
<dbReference type="NCBIfam" id="TIGR04416">
    <property type="entry name" value="group_II_RT_mat"/>
    <property type="match status" value="1"/>
</dbReference>
<evidence type="ECO:0000256" key="1">
    <source>
        <dbReference type="ARBA" id="ARBA00034120"/>
    </source>
</evidence>
<dbReference type="SUPFAM" id="SSF56672">
    <property type="entry name" value="DNA/RNA polymerases"/>
    <property type="match status" value="1"/>
</dbReference>
<sequence>MSRKSSIREKPLGQRPRKLRDWLNPTGARKVHSLVDKVYKMRNLELAWDKVRRNRGAGGIDGQGIDDFEAEVSTNLNRLKKELIEGSYQPQAVRQQMIPKSGEPGKYRPLGIPTVYDRVCQQALLNRLEPIFEPVFDEANFGYRKGRSPKDALSKIWREIKSGNEWIVDADLKDFFGSVDHDKLMPLINQRISDGRVLDLIRDVLKAGCYAQGKELPTEQGTPQGGVISPMLSNILLTPFDREMGHKGYKLTRWADDWVVTCKTEAEARAALQTAKKILATLGVKLHTGKTRIVHIRQGFEFLGYKIKQGNRPLKLSPQKIKSGVICGSYYAYPSDKSIKHFKEQIRKRTRRKAPISLNKLIEEVNPIIRGWGNYYCKAHVRKLFNQLSRWIIRRIWSFKYKRWRNSGWKKLPSAKLYRDMGLVNLVSLIPSIATRY</sequence>
<dbReference type="PANTHER" id="PTHR34047">
    <property type="entry name" value="NUCLEAR INTRON MATURASE 1, MITOCHONDRIAL-RELATED"/>
    <property type="match status" value="1"/>
</dbReference>
<comment type="similarity">
    <text evidence="1">Belongs to the bacterial reverse transcriptase family.</text>
</comment>
<feature type="domain" description="Reverse transcriptase" evidence="3">
    <location>
        <begin position="79"/>
        <end position="307"/>
    </location>
</feature>
<reference evidence="4 5" key="1">
    <citation type="submission" date="2016-07" db="EMBL/GenBank/DDBJ databases">
        <title>Draft genome of Scalindua rubra, obtained from a brine-seawater interface in the Red Sea, sheds light on salt adaptation in anammox bacteria.</title>
        <authorList>
            <person name="Speth D.R."/>
            <person name="Lagkouvardos I."/>
            <person name="Wang Y."/>
            <person name="Qian P.-Y."/>
            <person name="Dutilh B.E."/>
            <person name="Jetten M.S."/>
        </authorList>
    </citation>
    <scope>NUCLEOTIDE SEQUENCE [LARGE SCALE GENOMIC DNA]</scope>
    <source>
        <strain evidence="4">BSI-1</strain>
    </source>
</reference>
<comment type="caution">
    <text evidence="4">The sequence shown here is derived from an EMBL/GenBank/DDBJ whole genome shotgun (WGS) entry which is preliminary data.</text>
</comment>
<dbReference type="PATRIC" id="fig|1872076.5.peg.6010"/>
<evidence type="ECO:0000313" key="4">
    <source>
        <dbReference type="EMBL" id="ODS29902.1"/>
    </source>
</evidence>
<dbReference type="Pfam" id="PF00078">
    <property type="entry name" value="RVT_1"/>
    <property type="match status" value="1"/>
</dbReference>
<dbReference type="Pfam" id="PF08388">
    <property type="entry name" value="GIIM"/>
    <property type="match status" value="1"/>
</dbReference>
<keyword evidence="4" id="KW-0548">Nucleotidyltransferase</keyword>
<evidence type="ECO:0000313" key="5">
    <source>
        <dbReference type="Proteomes" id="UP000094056"/>
    </source>
</evidence>
<dbReference type="PANTHER" id="PTHR34047:SF8">
    <property type="entry name" value="PROTEIN YKFC"/>
    <property type="match status" value="1"/>
</dbReference>
<name>A0A1E3X2W3_9BACT</name>
<keyword evidence="4" id="KW-0808">Transferase</keyword>
<evidence type="ECO:0000256" key="2">
    <source>
        <dbReference type="SAM" id="MobiDB-lite"/>
    </source>
</evidence>
<protein>
    <submittedName>
        <fullName evidence="4">Group II intron encoded reverse transcriptase</fullName>
        <ecNumber evidence="4">2.7.7.49</ecNumber>
    </submittedName>
</protein>
<evidence type="ECO:0000259" key="3">
    <source>
        <dbReference type="PROSITE" id="PS50878"/>
    </source>
</evidence>
<dbReference type="InterPro" id="IPR000477">
    <property type="entry name" value="RT_dom"/>
</dbReference>
<dbReference type="InterPro" id="IPR030931">
    <property type="entry name" value="Group_II_RT_mat"/>
</dbReference>
<dbReference type="Proteomes" id="UP000094056">
    <property type="component" value="Unassembled WGS sequence"/>
</dbReference>
<feature type="compositionally biased region" description="Basic and acidic residues" evidence="2">
    <location>
        <begin position="1"/>
        <end position="12"/>
    </location>
</feature>
<dbReference type="AlphaFoldDB" id="A0A1E3X2W3"/>
<dbReference type="PROSITE" id="PS50878">
    <property type="entry name" value="RT_POL"/>
    <property type="match status" value="1"/>
</dbReference>
<proteinExistence type="inferred from homology"/>
<gene>
    <name evidence="4" type="primary">ltrA_6</name>
    <name evidence="4" type="ORF">SCARUB_04995</name>
</gene>